<dbReference type="SUPFAM" id="SSF47413">
    <property type="entry name" value="lambda repressor-like DNA-binding domains"/>
    <property type="match status" value="1"/>
</dbReference>
<accession>A0A8H9G1C4</accession>
<sequence length="76" mass="8696">MDKKPHATETEIYLIERVKKLRLERGISQAQLAHLLDVSTGFIGHVESSKDRAKYNLNMLVKLKTILDCEYGDLLP</sequence>
<dbReference type="AlphaFoldDB" id="A0A8H9G1C4"/>
<protein>
    <submittedName>
        <fullName evidence="2">Transcriptional regulator</fullName>
    </submittedName>
</protein>
<reference evidence="2" key="2">
    <citation type="submission" date="2020-09" db="EMBL/GenBank/DDBJ databases">
        <authorList>
            <person name="Sun Q."/>
            <person name="Zhou Y."/>
        </authorList>
    </citation>
    <scope>NUCLEOTIDE SEQUENCE</scope>
    <source>
        <strain evidence="2">CGMCC 1.15966</strain>
    </source>
</reference>
<dbReference type="EMBL" id="BMKM01000003">
    <property type="protein sequence ID" value="GGE20357.1"/>
    <property type="molecule type" value="Genomic_DNA"/>
</dbReference>
<dbReference type="Pfam" id="PF01381">
    <property type="entry name" value="HTH_3"/>
    <property type="match status" value="1"/>
</dbReference>
<dbReference type="SMART" id="SM00530">
    <property type="entry name" value="HTH_XRE"/>
    <property type="match status" value="1"/>
</dbReference>
<dbReference type="InterPro" id="IPR010982">
    <property type="entry name" value="Lambda_DNA-bd_dom_sf"/>
</dbReference>
<reference evidence="2" key="1">
    <citation type="journal article" date="2014" name="Int. J. Syst. Evol. Microbiol.">
        <title>Complete genome sequence of Corynebacterium casei LMG S-19264T (=DSM 44701T), isolated from a smear-ripened cheese.</title>
        <authorList>
            <consortium name="US DOE Joint Genome Institute (JGI-PGF)"/>
            <person name="Walter F."/>
            <person name="Albersmeier A."/>
            <person name="Kalinowski J."/>
            <person name="Ruckert C."/>
        </authorList>
    </citation>
    <scope>NUCLEOTIDE SEQUENCE</scope>
    <source>
        <strain evidence="2">CGMCC 1.15966</strain>
    </source>
</reference>
<evidence type="ECO:0000313" key="2">
    <source>
        <dbReference type="EMBL" id="GGE20357.1"/>
    </source>
</evidence>
<proteinExistence type="predicted"/>
<dbReference type="Gene3D" id="1.10.260.40">
    <property type="entry name" value="lambda repressor-like DNA-binding domains"/>
    <property type="match status" value="1"/>
</dbReference>
<evidence type="ECO:0000313" key="3">
    <source>
        <dbReference type="Proteomes" id="UP000614460"/>
    </source>
</evidence>
<dbReference type="GO" id="GO:0003677">
    <property type="term" value="F:DNA binding"/>
    <property type="evidence" value="ECO:0007669"/>
    <property type="project" value="InterPro"/>
</dbReference>
<dbReference type="CDD" id="cd00093">
    <property type="entry name" value="HTH_XRE"/>
    <property type="match status" value="1"/>
</dbReference>
<keyword evidence="3" id="KW-1185">Reference proteome</keyword>
<dbReference type="PROSITE" id="PS50943">
    <property type="entry name" value="HTH_CROC1"/>
    <property type="match status" value="1"/>
</dbReference>
<gene>
    <name evidence="2" type="ORF">GCM10011516_17480</name>
</gene>
<feature type="domain" description="HTH cro/C1-type" evidence="1">
    <location>
        <begin position="18"/>
        <end position="74"/>
    </location>
</feature>
<dbReference type="RefSeq" id="WP_182498533.1">
    <property type="nucleotide sequence ID" value="NZ_BMKM01000003.1"/>
</dbReference>
<dbReference type="InterPro" id="IPR001387">
    <property type="entry name" value="Cro/C1-type_HTH"/>
</dbReference>
<organism evidence="2 3">
    <name type="scientific">Sphingobacterium cellulitidis</name>
    <dbReference type="NCBI Taxonomy" id="1768011"/>
    <lineage>
        <taxon>Bacteria</taxon>
        <taxon>Pseudomonadati</taxon>
        <taxon>Bacteroidota</taxon>
        <taxon>Sphingobacteriia</taxon>
        <taxon>Sphingobacteriales</taxon>
        <taxon>Sphingobacteriaceae</taxon>
        <taxon>Sphingobacterium</taxon>
    </lineage>
</organism>
<comment type="caution">
    <text evidence="2">The sequence shown here is derived from an EMBL/GenBank/DDBJ whole genome shotgun (WGS) entry which is preliminary data.</text>
</comment>
<evidence type="ECO:0000259" key="1">
    <source>
        <dbReference type="PROSITE" id="PS50943"/>
    </source>
</evidence>
<name>A0A8H9G1C4_9SPHI</name>
<dbReference type="Proteomes" id="UP000614460">
    <property type="component" value="Unassembled WGS sequence"/>
</dbReference>